<evidence type="ECO:0000259" key="4">
    <source>
        <dbReference type="Pfam" id="PF01464"/>
    </source>
</evidence>
<dbReference type="KEGG" id="msl:Msil_1882"/>
<evidence type="ECO:0000256" key="3">
    <source>
        <dbReference type="SAM" id="Phobius"/>
    </source>
</evidence>
<feature type="region of interest" description="Disordered" evidence="2">
    <location>
        <begin position="483"/>
        <end position="517"/>
    </location>
</feature>
<dbReference type="AlphaFoldDB" id="B8ENP1"/>
<dbReference type="Pfam" id="PF13539">
    <property type="entry name" value="Peptidase_M15_4"/>
    <property type="match status" value="1"/>
</dbReference>
<dbReference type="Pfam" id="PF01464">
    <property type="entry name" value="SLT"/>
    <property type="match status" value="1"/>
</dbReference>
<keyword evidence="3" id="KW-0472">Membrane</keyword>
<dbReference type="InterPro" id="IPR008258">
    <property type="entry name" value="Transglycosylase_SLT_dom_1"/>
</dbReference>
<feature type="transmembrane region" description="Helical" evidence="3">
    <location>
        <begin position="152"/>
        <end position="176"/>
    </location>
</feature>
<feature type="compositionally biased region" description="Low complexity" evidence="2">
    <location>
        <begin position="224"/>
        <end position="240"/>
    </location>
</feature>
<reference evidence="6 7" key="1">
    <citation type="journal article" date="2010" name="J. Bacteriol.">
        <title>Complete genome sequence of the aerobic facultative methanotroph Methylocella silvestris BL2.</title>
        <authorList>
            <person name="Chen Y."/>
            <person name="Crombie A."/>
            <person name="Rahman M.T."/>
            <person name="Dedysh S.N."/>
            <person name="Liesack W."/>
            <person name="Stott M.B."/>
            <person name="Alam M."/>
            <person name="Theisen A.R."/>
            <person name="Murrell J.C."/>
            <person name="Dunfield P.F."/>
        </authorList>
    </citation>
    <scope>NUCLEOTIDE SEQUENCE [LARGE SCALE GENOMIC DNA]</scope>
    <source>
        <strain evidence="7">DSM 15510 / CIP 108128 / LMG 27833 / NCIMB 13906 / BL2</strain>
    </source>
</reference>
<dbReference type="STRING" id="395965.Msil_1882"/>
<dbReference type="CAZy" id="GH23">
    <property type="family name" value="Glycoside Hydrolase Family 23"/>
</dbReference>
<dbReference type="SUPFAM" id="SSF55166">
    <property type="entry name" value="Hedgehog/DD-peptidase"/>
    <property type="match status" value="1"/>
</dbReference>
<feature type="domain" description="Transglycosylase SLT" evidence="4">
    <location>
        <begin position="336"/>
        <end position="440"/>
    </location>
</feature>
<accession>B8ENP1</accession>
<evidence type="ECO:0000256" key="1">
    <source>
        <dbReference type="ARBA" id="ARBA00009387"/>
    </source>
</evidence>
<dbReference type="HOGENOM" id="CLU_386268_0_0_5"/>
<keyword evidence="3" id="KW-1133">Transmembrane helix</keyword>
<keyword evidence="7" id="KW-1185">Reference proteome</keyword>
<sequence>MNPLIGLAIQLVPQLLQLFSGDKAGQIGQKVADAVTQITKTDSPEEATKIVMEDPKIKADLQAELARIAFAGQQAAFQDAQNQREADLKADTLANESTAGARRFAEALAATSPLMQWTPTVISFMVVIGFLALLTLMTLGKAVLPPQGVDPTILQIVNILIGALAAAFATVMNFWLGSSLGSRGKDRMLELQGAQAISAGPAPSPAPSAAAPPLAGGAPGGAPIGAPSPAAPRSRPEAPGQMSPQGGFAPGGVGPLSPQPAPSLELPPTQPVTPARPGVVSETMAELTTPHRHFADGVSWALTAAGVAIDGAAAMGTPGEPTTVRKIWTKFGAPCAAAAQKYGVPVELIVATIATESGGDPTARRFEPKINDQSVGLMQTLVGTARGALRRPGLTADDLLDPAVSINAGTAYIAEQRGSTHFDPPLVAAAYNAGSIRRDDAPANRWKLLCYPTGTGHHIDKYVAFFSDCMRVSDADGWSGSGATPSFADELSDRPAAPAPAGPAAPSRPVDESGPDFPPPPAFAPLISIADRQKLFGAFTFAPSPQPGDPEHIRVTNDWAARNIITVAIPLRSVLGKPGPLKMQFHRLAAAQLTALWLEWEKQGLLDEVLTFDGAYNPRFIRGSTTTLSNHAFGTAFDINARFNPLKARPALKGQPGSVRDLVQIANQFGFYWGGHFRSRPDGMHFEVAELLDVAPDGGTGEEPVAAATAPLVTA</sequence>
<feature type="transmembrane region" description="Helical" evidence="3">
    <location>
        <begin position="121"/>
        <end position="140"/>
    </location>
</feature>
<keyword evidence="3" id="KW-0812">Transmembrane</keyword>
<feature type="domain" description="Peptidase M15C" evidence="5">
    <location>
        <begin position="623"/>
        <end position="688"/>
    </location>
</feature>
<evidence type="ECO:0000256" key="2">
    <source>
        <dbReference type="SAM" id="MobiDB-lite"/>
    </source>
</evidence>
<comment type="similarity">
    <text evidence="1">Belongs to the virb1 family.</text>
</comment>
<dbReference type="GO" id="GO:0008233">
    <property type="term" value="F:peptidase activity"/>
    <property type="evidence" value="ECO:0007669"/>
    <property type="project" value="InterPro"/>
</dbReference>
<dbReference type="RefSeq" id="WP_012590897.1">
    <property type="nucleotide sequence ID" value="NC_011666.1"/>
</dbReference>
<dbReference type="OrthoDB" id="9799970at2"/>
<dbReference type="SUPFAM" id="SSF53955">
    <property type="entry name" value="Lysozyme-like"/>
    <property type="match status" value="1"/>
</dbReference>
<name>B8ENP1_METSB</name>
<organism evidence="6 7">
    <name type="scientific">Methylocella silvestris (strain DSM 15510 / CIP 108128 / LMG 27833 / NCIMB 13906 / BL2)</name>
    <dbReference type="NCBI Taxonomy" id="395965"/>
    <lineage>
        <taxon>Bacteria</taxon>
        <taxon>Pseudomonadati</taxon>
        <taxon>Pseudomonadota</taxon>
        <taxon>Alphaproteobacteria</taxon>
        <taxon>Hyphomicrobiales</taxon>
        <taxon>Beijerinckiaceae</taxon>
        <taxon>Methylocella</taxon>
    </lineage>
</organism>
<dbReference type="InterPro" id="IPR023346">
    <property type="entry name" value="Lysozyme-like_dom_sf"/>
</dbReference>
<gene>
    <name evidence="6" type="ordered locus">Msil_1882</name>
</gene>
<dbReference type="Gene3D" id="1.10.530.10">
    <property type="match status" value="1"/>
</dbReference>
<dbReference type="Proteomes" id="UP000002257">
    <property type="component" value="Chromosome"/>
</dbReference>
<protein>
    <submittedName>
        <fullName evidence="6">Lytic transglycosylase catalytic</fullName>
    </submittedName>
</protein>
<proteinExistence type="inferred from homology"/>
<feature type="compositionally biased region" description="Low complexity" evidence="2">
    <location>
        <begin position="197"/>
        <end position="216"/>
    </location>
</feature>
<dbReference type="EMBL" id="CP001280">
    <property type="protein sequence ID" value="ACK50827.1"/>
    <property type="molecule type" value="Genomic_DNA"/>
</dbReference>
<dbReference type="Gene3D" id="3.30.1380.10">
    <property type="match status" value="1"/>
</dbReference>
<feature type="region of interest" description="Disordered" evidence="2">
    <location>
        <begin position="197"/>
        <end position="279"/>
    </location>
</feature>
<dbReference type="InterPro" id="IPR039561">
    <property type="entry name" value="Peptidase_M15C"/>
</dbReference>
<dbReference type="InterPro" id="IPR009045">
    <property type="entry name" value="Zn_M74/Hedgehog-like"/>
</dbReference>
<dbReference type="eggNOG" id="COG0741">
    <property type="taxonomic scope" value="Bacteria"/>
</dbReference>
<evidence type="ECO:0000313" key="7">
    <source>
        <dbReference type="Proteomes" id="UP000002257"/>
    </source>
</evidence>
<evidence type="ECO:0000313" key="6">
    <source>
        <dbReference type="EMBL" id="ACK50827.1"/>
    </source>
</evidence>
<evidence type="ECO:0000259" key="5">
    <source>
        <dbReference type="Pfam" id="PF13539"/>
    </source>
</evidence>